<sequence>MKNLAQITAFFGILCTFLVTEIISATAQTQQPQTESRPLSAPNVTMKVQRISGTCPQSVGLWWFLLPFEGGAEHTVVADTKAFADSTKLVSSNNKQFVEFVSPLRINYASCIGQTQNQELTFYNVQFKNKQAYFRIDLRKINAPAREITYKAVVTSRPFVRWAVAD</sequence>
<dbReference type="AlphaFoldDB" id="A0A139WUE4"/>
<feature type="chain" id="PRO_5007300437" evidence="1">
    <location>
        <begin position="28"/>
        <end position="166"/>
    </location>
</feature>
<evidence type="ECO:0000313" key="3">
    <source>
        <dbReference type="Proteomes" id="UP000076925"/>
    </source>
</evidence>
<dbReference type="EMBL" id="ANNX02000047">
    <property type="protein sequence ID" value="KYC36033.1"/>
    <property type="molecule type" value="Genomic_DNA"/>
</dbReference>
<evidence type="ECO:0000313" key="2">
    <source>
        <dbReference type="EMBL" id="KYC36033.1"/>
    </source>
</evidence>
<feature type="signal peptide" evidence="1">
    <location>
        <begin position="1"/>
        <end position="27"/>
    </location>
</feature>
<comment type="caution">
    <text evidence="2">The sequence shown here is derived from an EMBL/GenBank/DDBJ whole genome shotgun (WGS) entry which is preliminary data.</text>
</comment>
<accession>A0A139WUE4</accession>
<reference evidence="2 3" key="1">
    <citation type="journal article" date="2013" name="Genome Biol. Evol.">
        <title>Genomes of Stigonematalean cyanobacteria (subsection V) and the evolution of oxygenic photosynthesis from prokaryotes to plastids.</title>
        <authorList>
            <person name="Dagan T."/>
            <person name="Roettger M."/>
            <person name="Stucken K."/>
            <person name="Landan G."/>
            <person name="Koch R."/>
            <person name="Major P."/>
            <person name="Gould S.B."/>
            <person name="Goremykin V.V."/>
            <person name="Rippka R."/>
            <person name="Tandeau de Marsac N."/>
            <person name="Gugger M."/>
            <person name="Lockhart P.J."/>
            <person name="Allen J.F."/>
            <person name="Brune I."/>
            <person name="Maus I."/>
            <person name="Puhler A."/>
            <person name="Martin W.F."/>
        </authorList>
    </citation>
    <scope>NUCLEOTIDE SEQUENCE [LARGE SCALE GENOMIC DNA]</scope>
    <source>
        <strain evidence="2 3">PCC 7110</strain>
    </source>
</reference>
<name>A0A139WUE4_9CYAN</name>
<keyword evidence="3" id="KW-1185">Reference proteome</keyword>
<keyword evidence="1" id="KW-0732">Signal</keyword>
<protein>
    <submittedName>
        <fullName evidence="2">Uncharacterized protein</fullName>
    </submittedName>
</protein>
<dbReference type="RefSeq" id="WP_017742716.1">
    <property type="nucleotide sequence ID" value="NZ_KQ976354.1"/>
</dbReference>
<organism evidence="2 3">
    <name type="scientific">Scytonema hofmannii PCC 7110</name>
    <dbReference type="NCBI Taxonomy" id="128403"/>
    <lineage>
        <taxon>Bacteria</taxon>
        <taxon>Bacillati</taxon>
        <taxon>Cyanobacteriota</taxon>
        <taxon>Cyanophyceae</taxon>
        <taxon>Nostocales</taxon>
        <taxon>Scytonemataceae</taxon>
        <taxon>Scytonema</taxon>
    </lineage>
</organism>
<dbReference type="OrthoDB" id="465247at2"/>
<proteinExistence type="predicted"/>
<evidence type="ECO:0000256" key="1">
    <source>
        <dbReference type="SAM" id="SignalP"/>
    </source>
</evidence>
<gene>
    <name evidence="2" type="ORF">WA1_40540</name>
</gene>
<dbReference type="Proteomes" id="UP000076925">
    <property type="component" value="Unassembled WGS sequence"/>
</dbReference>